<reference evidence="1 2" key="1">
    <citation type="submission" date="2016-11" db="EMBL/GenBank/DDBJ databases">
        <title>The macronuclear genome of Stentor coeruleus: a giant cell with tiny introns.</title>
        <authorList>
            <person name="Slabodnick M."/>
            <person name="Ruby J.G."/>
            <person name="Reiff S.B."/>
            <person name="Swart E.C."/>
            <person name="Gosai S."/>
            <person name="Prabakaran S."/>
            <person name="Witkowska E."/>
            <person name="Larue G.E."/>
            <person name="Fisher S."/>
            <person name="Freeman R.M."/>
            <person name="Gunawardena J."/>
            <person name="Chu W."/>
            <person name="Stover N.A."/>
            <person name="Gregory B.D."/>
            <person name="Nowacki M."/>
            <person name="Derisi J."/>
            <person name="Roy S.W."/>
            <person name="Marshall W.F."/>
            <person name="Sood P."/>
        </authorList>
    </citation>
    <scope>NUCLEOTIDE SEQUENCE [LARGE SCALE GENOMIC DNA]</scope>
    <source>
        <strain evidence="1">WM001</strain>
    </source>
</reference>
<dbReference type="Proteomes" id="UP000187209">
    <property type="component" value="Unassembled WGS sequence"/>
</dbReference>
<dbReference type="AlphaFoldDB" id="A0A1R2B4N7"/>
<evidence type="ECO:0000313" key="1">
    <source>
        <dbReference type="EMBL" id="OMJ71706.1"/>
    </source>
</evidence>
<comment type="caution">
    <text evidence="1">The sequence shown here is derived from an EMBL/GenBank/DDBJ whole genome shotgun (WGS) entry which is preliminary data.</text>
</comment>
<gene>
    <name evidence="1" type="ORF">SteCoe_30014</name>
</gene>
<accession>A0A1R2B4N7</accession>
<proteinExistence type="predicted"/>
<organism evidence="1 2">
    <name type="scientific">Stentor coeruleus</name>
    <dbReference type="NCBI Taxonomy" id="5963"/>
    <lineage>
        <taxon>Eukaryota</taxon>
        <taxon>Sar</taxon>
        <taxon>Alveolata</taxon>
        <taxon>Ciliophora</taxon>
        <taxon>Postciliodesmatophora</taxon>
        <taxon>Heterotrichea</taxon>
        <taxon>Heterotrichida</taxon>
        <taxon>Stentoridae</taxon>
        <taxon>Stentor</taxon>
    </lineage>
</organism>
<dbReference type="EMBL" id="MPUH01000964">
    <property type="protein sequence ID" value="OMJ71706.1"/>
    <property type="molecule type" value="Genomic_DNA"/>
</dbReference>
<protein>
    <submittedName>
        <fullName evidence="1">Uncharacterized protein</fullName>
    </submittedName>
</protein>
<name>A0A1R2B4N7_9CILI</name>
<keyword evidence="2" id="KW-1185">Reference proteome</keyword>
<evidence type="ECO:0000313" key="2">
    <source>
        <dbReference type="Proteomes" id="UP000187209"/>
    </source>
</evidence>
<sequence>MSIYGGFPTRGLENAYNHCLFEIISLMQEFLITVLRSKLALDRSVFCDNFSKYFNKLVKFEKKKHLAPKFSDVLQEINNYTREVYNSSNFTQYTEKKHFVSGSTYSFGKDIELKRWEVSSPKKLNVIRSRNRQSSLRARESPAFNRNEYLRSYQDQVMKSIIKELSPDLDEN</sequence>